<dbReference type="EC" id="1.14.11.8" evidence="3"/>
<keyword evidence="5 16" id="KW-0223">Dioxygenase</keyword>
<dbReference type="Pfam" id="PF02668">
    <property type="entry name" value="TauD"/>
    <property type="match status" value="1"/>
</dbReference>
<dbReference type="eggNOG" id="KOG3889">
    <property type="taxonomic scope" value="Eukaryota"/>
</dbReference>
<protein>
    <recommendedName>
        <fullName evidence="13">Trimethyllysine dioxygenase</fullName>
        <ecNumber evidence="3">1.14.11.8</ecNumber>
    </recommendedName>
    <alternativeName>
        <fullName evidence="9">Epsilon-trimethyllysine 2-oxoglutarate dioxygenase</fullName>
    </alternativeName>
    <alternativeName>
        <fullName evidence="8">TML hydroxylase</fullName>
    </alternativeName>
    <alternativeName>
        <fullName evidence="10">TML-alpha-ketoglutarate dioxygenase</fullName>
    </alternativeName>
</protein>
<reference key="2">
    <citation type="submission" date="2011-05" db="EMBL/GenBank/DDBJ databases">
        <title>The Genome Sequence of Magnaporthe oryzae 70-15.</title>
        <authorList>
            <consortium name="The Broad Institute Genome Sequencing Platform"/>
            <person name="Ma L.-J."/>
            <person name="Dead R."/>
            <person name="Young S.K."/>
            <person name="Zeng Q."/>
            <person name="Gargeya S."/>
            <person name="Fitzgerald M."/>
            <person name="Haas B."/>
            <person name="Abouelleil A."/>
            <person name="Alvarado L."/>
            <person name="Arachchi H.M."/>
            <person name="Berlin A."/>
            <person name="Brown A."/>
            <person name="Chapman S.B."/>
            <person name="Chen Z."/>
            <person name="Dunbar C."/>
            <person name="Freedman E."/>
            <person name="Gearin G."/>
            <person name="Gellesch M."/>
            <person name="Goldberg J."/>
            <person name="Griggs A."/>
            <person name="Gujja S."/>
            <person name="Heiman D."/>
            <person name="Howarth C."/>
            <person name="Larson L."/>
            <person name="Lui A."/>
            <person name="MacDonald P.J.P."/>
            <person name="Mehta T."/>
            <person name="Montmayeur A."/>
            <person name="Murphy C."/>
            <person name="Neiman D."/>
            <person name="Pearson M."/>
            <person name="Priest M."/>
            <person name="Roberts A."/>
            <person name="Saif S."/>
            <person name="Shea T."/>
            <person name="Shenoy N."/>
            <person name="Sisk P."/>
            <person name="Stolte C."/>
            <person name="Sykes S."/>
            <person name="Yandava C."/>
            <person name="Wortman J."/>
            <person name="Nusbaum C."/>
            <person name="Birren B."/>
        </authorList>
    </citation>
    <scope>NUCLEOTIDE SEQUENCE</scope>
    <source>
        <strain>70-15</strain>
    </source>
</reference>
<evidence type="ECO:0000256" key="4">
    <source>
        <dbReference type="ARBA" id="ARBA00022723"/>
    </source>
</evidence>
<sequence>MRYLLLVHCSTFTPLYGRYESISSRLMQVQLIYSRQRPAGHVDPPTQEGFETERPELMDMLLKRLGEAEFTCQVRIWLVVSIDDSRKSGDRTSRPLPRASAHLQYPPASHAEKYTAMKPFDRRTNGPTGQKSWCTRSTLDTCIGWYYVDNSSIFPNTAAIHSWPVSMFSRSLSCRLLLRAQTRLPYARSRVAVVPPAPASRFITQRSATGNYGCNRSYSQPAAQTQAAAAGAAAASGTPEHHHAAPGPLAAAWDSGSRTLAVRFNDGLETPLSKLWLRDSCRCSACVDSSSGQKNFETCDVPSSLRVRKVGVAADGESVQVVWGDDFLTGGQQSHASVYPASFIQSALDRPKPKDDVVRHTTWDKASFEKQVRFIPYSEWIKGEGEVFWRGFLDLARLGLVFIKDVPESETAVEEMACAVGHAQTTFYGKTWDVVSKPQAENVAYTNVFLCLHQDLLYMQDPPRLQLLHCLANSCEGGESLFSDGIRAAEQVRSKNPKQFELLKNKPVYYHYDKNGHWYEYNRPVVTLSKDGSGAIDSIGWSPPFQDNFPAPQGLSASINSQDALEEWRAAARSFRDSSTAPESMFEYKMKPGECAIFDNMRILHGRRQFQLTSGKRWLKGTYVGEQVLRSKLAQTPPHLRPE</sequence>
<evidence type="ECO:0000256" key="7">
    <source>
        <dbReference type="ARBA" id="ARBA00023004"/>
    </source>
</evidence>
<dbReference type="GeneID" id="2680263"/>
<dbReference type="EMBL" id="CM001231">
    <property type="protein sequence ID" value="EHA57265.1"/>
    <property type="molecule type" value="Genomic_DNA"/>
</dbReference>
<dbReference type="PANTHER" id="PTHR10696:SF25">
    <property type="entry name" value="OXIDOREDUCTASE AIM17-RELATED"/>
    <property type="match status" value="1"/>
</dbReference>
<dbReference type="InterPro" id="IPR042098">
    <property type="entry name" value="TauD-like_sf"/>
</dbReference>
<dbReference type="SUPFAM" id="SSF51197">
    <property type="entry name" value="Clavaminate synthase-like"/>
    <property type="match status" value="1"/>
</dbReference>
<feature type="domain" description="Gamma-butyrobetaine hydroxylase-like N-terminal" evidence="15">
    <location>
        <begin position="255"/>
        <end position="329"/>
    </location>
</feature>
<dbReference type="PHI-base" id="PHI:774"/>
<dbReference type="FunCoup" id="G4MQ72">
    <property type="interactions" value="639"/>
</dbReference>
<dbReference type="FunFam" id="3.30.2020.30:FF:000002">
    <property type="entry name" value="Putative gamma-butyrobetaine dioxygenase"/>
    <property type="match status" value="1"/>
</dbReference>
<keyword evidence="17" id="KW-1185">Reference proteome</keyword>
<evidence type="ECO:0000256" key="12">
    <source>
        <dbReference type="ARBA" id="ARBA00049334"/>
    </source>
</evidence>
<evidence type="ECO:0000256" key="6">
    <source>
        <dbReference type="ARBA" id="ARBA00023002"/>
    </source>
</evidence>
<dbReference type="PHI-base" id="PHI:792"/>
<dbReference type="GO" id="GO:0046872">
    <property type="term" value="F:metal ion binding"/>
    <property type="evidence" value="ECO:0007669"/>
    <property type="project" value="UniProtKB-KW"/>
</dbReference>
<evidence type="ECO:0000256" key="11">
    <source>
        <dbReference type="ARBA" id="ARBA00046008"/>
    </source>
</evidence>
<dbReference type="InterPro" id="IPR003819">
    <property type="entry name" value="TauD/TfdA-like"/>
</dbReference>
<dbReference type="InterPro" id="IPR050411">
    <property type="entry name" value="AlphaKG_dependent_hydroxylases"/>
</dbReference>
<dbReference type="Gene3D" id="3.30.2020.30">
    <property type="match status" value="1"/>
</dbReference>
<comment type="similarity">
    <text evidence="2">Belongs to the gamma-BBH/TMLD family.</text>
</comment>
<evidence type="ECO:0000256" key="13">
    <source>
        <dbReference type="ARBA" id="ARBA00071191"/>
    </source>
</evidence>
<evidence type="ECO:0000256" key="3">
    <source>
        <dbReference type="ARBA" id="ARBA00012267"/>
    </source>
</evidence>
<evidence type="ECO:0000256" key="9">
    <source>
        <dbReference type="ARBA" id="ARBA00031778"/>
    </source>
</evidence>
<dbReference type="VEuPathDB" id="FungiDB:MGG_09250"/>
<evidence type="ECO:0000313" key="17">
    <source>
        <dbReference type="Proteomes" id="UP000009058"/>
    </source>
</evidence>
<comment type="catalytic activity">
    <reaction evidence="12">
        <text>N(6),N(6),N(6)-trimethyl-L-lysine + 2-oxoglutarate + O2 = (3S)-3-hydroxy-N(6),N(6),N(6)-trimethyl-L-lysine + succinate + CO2</text>
        <dbReference type="Rhea" id="RHEA:14181"/>
        <dbReference type="ChEBI" id="CHEBI:15379"/>
        <dbReference type="ChEBI" id="CHEBI:16526"/>
        <dbReference type="ChEBI" id="CHEBI:16810"/>
        <dbReference type="ChEBI" id="CHEBI:30031"/>
        <dbReference type="ChEBI" id="CHEBI:58100"/>
        <dbReference type="ChEBI" id="CHEBI:141499"/>
        <dbReference type="EC" id="1.14.11.8"/>
    </reaction>
</comment>
<reference evidence="16 17" key="1">
    <citation type="journal article" date="2005" name="Nature">
        <title>The genome sequence of the rice blast fungus Magnaporthe grisea.</title>
        <authorList>
            <person name="Dean R.A."/>
            <person name="Talbot N.J."/>
            <person name="Ebbole D.J."/>
            <person name="Farman M.L."/>
            <person name="Mitchell T.K."/>
            <person name="Orbach M.J."/>
            <person name="Thon M."/>
            <person name="Kulkarni R."/>
            <person name="Xu J.R."/>
            <person name="Pan H."/>
            <person name="Read N.D."/>
            <person name="Lee Y.H."/>
            <person name="Carbone I."/>
            <person name="Brown D."/>
            <person name="Oh Y.Y."/>
            <person name="Donofrio N."/>
            <person name="Jeong J.S."/>
            <person name="Soanes D.M."/>
            <person name="Djonovic S."/>
            <person name="Kolomiets E."/>
            <person name="Rehmeyer C."/>
            <person name="Li W."/>
            <person name="Harding M."/>
            <person name="Kim S."/>
            <person name="Lebrun M.H."/>
            <person name="Bohnert H."/>
            <person name="Coughlan S."/>
            <person name="Butler J."/>
            <person name="Calvo S."/>
            <person name="Ma L.J."/>
            <person name="Nicol R."/>
            <person name="Purcell S."/>
            <person name="Nusbaum C."/>
            <person name="Galagan J.E."/>
            <person name="Birren B.W."/>
        </authorList>
    </citation>
    <scope>NUCLEOTIDE SEQUENCE [LARGE SCALE GENOMIC DNA]</scope>
    <source>
        <strain evidence="17">70-15 / ATCC MYA-4617 / FGSC 8958</strain>
    </source>
</reference>
<evidence type="ECO:0000256" key="2">
    <source>
        <dbReference type="ARBA" id="ARBA00008654"/>
    </source>
</evidence>
<evidence type="ECO:0000256" key="1">
    <source>
        <dbReference type="ARBA" id="ARBA00001954"/>
    </source>
</evidence>
<dbReference type="RefSeq" id="XP_003709877.1">
    <property type="nucleotide sequence ID" value="XM_003709829.1"/>
</dbReference>
<dbReference type="InterPro" id="IPR038492">
    <property type="entry name" value="GBBH-like_N_sf"/>
</dbReference>
<dbReference type="Gene3D" id="3.60.130.10">
    <property type="entry name" value="Clavaminate synthase-like"/>
    <property type="match status" value="1"/>
</dbReference>
<dbReference type="GO" id="GO:0045329">
    <property type="term" value="P:carnitine biosynthetic process"/>
    <property type="evidence" value="ECO:0007669"/>
    <property type="project" value="TreeGrafter"/>
</dbReference>
<keyword evidence="6" id="KW-0560">Oxidoreductase</keyword>
<dbReference type="Proteomes" id="UP000009058">
    <property type="component" value="Chromosome 1"/>
</dbReference>
<comment type="cofactor">
    <cofactor evidence="1">
        <name>Fe(2+)</name>
        <dbReference type="ChEBI" id="CHEBI:29033"/>
    </cofactor>
</comment>
<dbReference type="InterPro" id="IPR010376">
    <property type="entry name" value="GBBH-like_N"/>
</dbReference>
<evidence type="ECO:0000256" key="5">
    <source>
        <dbReference type="ARBA" id="ARBA00022964"/>
    </source>
</evidence>
<dbReference type="Pfam" id="PF06155">
    <property type="entry name" value="GBBH-like_N"/>
    <property type="match status" value="1"/>
</dbReference>
<accession>G4MQ72</accession>
<dbReference type="SMR" id="G4MQ72"/>
<gene>
    <name evidence="16" type="ORF">MGG_09250</name>
</gene>
<dbReference type="AlphaFoldDB" id="G4MQ72"/>
<evidence type="ECO:0000256" key="10">
    <source>
        <dbReference type="ARBA" id="ARBA00032283"/>
    </source>
</evidence>
<evidence type="ECO:0000259" key="14">
    <source>
        <dbReference type="Pfam" id="PF02668"/>
    </source>
</evidence>
<keyword evidence="7" id="KW-0408">Iron</keyword>
<proteinExistence type="inferred from homology"/>
<evidence type="ECO:0000313" key="16">
    <source>
        <dbReference type="EMBL" id="EHA57265.1"/>
    </source>
</evidence>
<name>G4MQ72_PYRO7</name>
<dbReference type="InParanoid" id="G4MQ72"/>
<keyword evidence="4" id="KW-0479">Metal-binding</keyword>
<organism evidence="16 17">
    <name type="scientific">Pyricularia oryzae (strain 70-15 / ATCC MYA-4617 / FGSC 8958)</name>
    <name type="common">Rice blast fungus</name>
    <name type="synonym">Magnaporthe oryzae</name>
    <dbReference type="NCBI Taxonomy" id="242507"/>
    <lineage>
        <taxon>Eukaryota</taxon>
        <taxon>Fungi</taxon>
        <taxon>Dikarya</taxon>
        <taxon>Ascomycota</taxon>
        <taxon>Pezizomycotina</taxon>
        <taxon>Sordariomycetes</taxon>
        <taxon>Sordariomycetidae</taxon>
        <taxon>Magnaporthales</taxon>
        <taxon>Pyriculariaceae</taxon>
        <taxon>Pyricularia</taxon>
    </lineage>
</organism>
<dbReference type="HOGENOM" id="CLU_425816_0_0_1"/>
<comment type="function">
    <text evidence="11">Converts trimethyllysine (TML) into hydroxytrimethyllysine (HTML).</text>
</comment>
<dbReference type="STRING" id="242507.G4MQ72"/>
<feature type="domain" description="TauD/TfdA-like" evidence="14">
    <location>
        <begin position="395"/>
        <end position="623"/>
    </location>
</feature>
<dbReference type="KEGG" id="mgr:MGG_09250"/>
<dbReference type="OMA" id="VHITWPN"/>
<dbReference type="PANTHER" id="PTHR10696">
    <property type="entry name" value="GAMMA-BUTYROBETAINE HYDROXYLASE-RELATED"/>
    <property type="match status" value="1"/>
</dbReference>
<dbReference type="OrthoDB" id="406634at2759"/>
<evidence type="ECO:0000256" key="8">
    <source>
        <dbReference type="ARBA" id="ARBA00030363"/>
    </source>
</evidence>
<evidence type="ECO:0000259" key="15">
    <source>
        <dbReference type="Pfam" id="PF06155"/>
    </source>
</evidence>
<dbReference type="GO" id="GO:0050353">
    <property type="term" value="F:trimethyllysine dioxygenase activity"/>
    <property type="evidence" value="ECO:0007669"/>
    <property type="project" value="UniProtKB-EC"/>
</dbReference>
<dbReference type="CDD" id="cd00250">
    <property type="entry name" value="CAS_like"/>
    <property type="match status" value="1"/>
</dbReference>
<dbReference type="GO" id="GO:0005739">
    <property type="term" value="C:mitochondrion"/>
    <property type="evidence" value="ECO:0007669"/>
    <property type="project" value="TreeGrafter"/>
</dbReference>